<gene>
    <name evidence="1" type="ORF">LEP1GSC128_3330</name>
</gene>
<reference evidence="1" key="1">
    <citation type="submission" date="2012-09" db="EMBL/GenBank/DDBJ databases">
        <authorList>
            <person name="Harkins D.M."/>
            <person name="Durkin A.S."/>
            <person name="Brinkac L.M."/>
            <person name="Selengut J.D."/>
            <person name="Sanka R."/>
            <person name="DePew J."/>
            <person name="Purushe J."/>
            <person name="Picardeau M."/>
            <person name="Werts C."/>
            <person name="Goarant C."/>
            <person name="Vinetz J.M."/>
            <person name="Sutton G.G."/>
            <person name="Nelson W.C."/>
            <person name="Fouts D.E."/>
        </authorList>
    </citation>
    <scope>NUCLEOTIDE SEQUENCE [LARGE SCALE GENOMIC DNA]</scope>
    <source>
        <strain evidence="1">200801926</strain>
    </source>
</reference>
<dbReference type="RefSeq" id="WP_002759596.1">
    <property type="nucleotide sequence ID" value="NZ_AKWJ02000028.1"/>
</dbReference>
<proteinExistence type="predicted"/>
<organism evidence="1 2">
    <name type="scientific">Leptospira borgpetersenii str. 200801926</name>
    <dbReference type="NCBI Taxonomy" id="1193009"/>
    <lineage>
        <taxon>Bacteria</taxon>
        <taxon>Pseudomonadati</taxon>
        <taxon>Spirochaetota</taxon>
        <taxon>Spirochaetia</taxon>
        <taxon>Leptospirales</taxon>
        <taxon>Leptospiraceae</taxon>
        <taxon>Leptospira</taxon>
    </lineage>
</organism>
<dbReference type="EMBL" id="AKWJ02000028">
    <property type="protein sequence ID" value="EKP13381.1"/>
    <property type="molecule type" value="Genomic_DNA"/>
</dbReference>
<evidence type="ECO:0000313" key="1">
    <source>
        <dbReference type="EMBL" id="EKP13381.1"/>
    </source>
</evidence>
<comment type="caution">
    <text evidence="1">The sequence shown here is derived from an EMBL/GenBank/DDBJ whole genome shotgun (WGS) entry which is preliminary data.</text>
</comment>
<name>A0ABN0HYG1_LEPBO</name>
<evidence type="ECO:0000313" key="2">
    <source>
        <dbReference type="Proteomes" id="UP000002837"/>
    </source>
</evidence>
<accession>A0ABN0HYG1</accession>
<dbReference type="Proteomes" id="UP000002837">
    <property type="component" value="Unassembled WGS sequence"/>
</dbReference>
<protein>
    <submittedName>
        <fullName evidence="1">Uncharacterized protein</fullName>
    </submittedName>
</protein>
<sequence length="499" mass="54880">MNIKDFVLKYNLPEHEAEGLKDAAQFWARSNFEEKLLILVYCLTFGVFPGGIDAEDFEDELSNNIGQFINDTIASENLVWSSLKTNTTISSAISNLSNSLQNLITESVTTEKTEREVADQNILNQIQTEINDREDADLLLQTHLDEHTSRTNNPHQVTKEQIGLGNVKNEIQLTESDVINADNSSITNKPVSAAQVALLRQSITSIQNLLNSNDTDLDTIQEIVNFIKSNKNVVDQISTSKISYTDIIDDFNSELPNRPASAGTVFRLNQSKRNAGPILASEISQDATHRLVTDVEKAGWNGAMIPAWNSIQDKPSEFTPSAHNHNATYYTKPEIDTALASKRGAGAIPASEITQDSTHRFVTDSQIAAWNAAGGGLTNPLNQDINFAIGKALRLNNIPVAGWLDDGTPFFKKRLTFTIPSTGSSVTIPHGIPNAFTNKRIIGYEFNGFTSSLPTRMFLFGVANTGVTPQDVLYDNTDLYFATTTASGTRNFIVILTYI</sequence>
<keyword evidence="2" id="KW-1185">Reference proteome</keyword>